<comment type="caution">
    <text evidence="6">The sequence shown here is derived from an EMBL/GenBank/DDBJ whole genome shotgun (WGS) entry which is preliminary data.</text>
</comment>
<feature type="region of interest" description="Disordered" evidence="3">
    <location>
        <begin position="1"/>
        <end position="27"/>
    </location>
</feature>
<organism evidence="6">
    <name type="scientific">Planktothricoides sp. SpSt-374</name>
    <dbReference type="NCBI Taxonomy" id="2282167"/>
    <lineage>
        <taxon>Bacteria</taxon>
        <taxon>Bacillati</taxon>
        <taxon>Cyanobacteriota</taxon>
        <taxon>Cyanophyceae</taxon>
        <taxon>Oscillatoriophycideae</taxon>
        <taxon>Oscillatoriales</taxon>
        <taxon>Oscillatoriaceae</taxon>
        <taxon>Planktothricoides</taxon>
    </lineage>
</organism>
<reference evidence="6" key="1">
    <citation type="journal article" date="2020" name="mSystems">
        <title>Genome- and Community-Level Interaction Insights into Carbon Utilization and Element Cycling Functions of Hydrothermarchaeota in Hydrothermal Sediment.</title>
        <authorList>
            <person name="Zhou Z."/>
            <person name="Liu Y."/>
            <person name="Xu W."/>
            <person name="Pan J."/>
            <person name="Luo Z.H."/>
            <person name="Li M."/>
        </authorList>
    </citation>
    <scope>NUCLEOTIDE SEQUENCE [LARGE SCALE GENOMIC DNA]</scope>
    <source>
        <strain evidence="6">SpSt-374</strain>
    </source>
</reference>
<keyword evidence="2" id="KW-0732">Signal</keyword>
<keyword evidence="4" id="KW-0472">Membrane</keyword>
<evidence type="ECO:0000256" key="3">
    <source>
        <dbReference type="SAM" id="MobiDB-lite"/>
    </source>
</evidence>
<dbReference type="EMBL" id="DSPX01000029">
    <property type="protein sequence ID" value="HGF99683.1"/>
    <property type="molecule type" value="Genomic_DNA"/>
</dbReference>
<keyword evidence="4" id="KW-0812">Transmembrane</keyword>
<dbReference type="PANTHER" id="PTHR30483">
    <property type="entry name" value="LEUCINE-SPECIFIC-BINDING PROTEIN"/>
    <property type="match status" value="1"/>
</dbReference>
<comment type="similarity">
    <text evidence="1">Belongs to the leucine-binding protein family.</text>
</comment>
<dbReference type="Gene3D" id="3.40.50.2300">
    <property type="match status" value="2"/>
</dbReference>
<dbReference type="AlphaFoldDB" id="A0A7C3ZK23"/>
<gene>
    <name evidence="6" type="ORF">ENR15_03190</name>
</gene>
<dbReference type="PANTHER" id="PTHR30483:SF6">
    <property type="entry name" value="PERIPLASMIC BINDING PROTEIN OF ABC TRANSPORTER FOR NATURAL AMINO ACIDS"/>
    <property type="match status" value="1"/>
</dbReference>
<sequence>MTGQKSWMCDGVPKDGKSYNSAGPHPPHENYGPDCEMCGLPREAMNASKTVVSGGGGSKVPAGAVVAVVAVLLILGSAGWFFFRPKSTPEPEPTAEETNGGTATMADPMALVSDTAVNGSLISQGEKILLSGGGNFQLKTEAATAFAAKDWNGAMQKYQQATAQDANDPEAKIYLNNARAKQAGNLMAIAVVVPITPSPNEAREVLRGVAQYQDEFNRNNPAQFLEVVVVDERQASLADSLAQDLISSSLNVLAVLGHGVDSNSRQALGNYEKNKIAALSPLNTAITKNDTGGSTVRTIPASQATTLLNSYLQKVGGTLANYAIKNNTASVAVFYNSDSNYSEKMKDEFVSALSAAGGQAVQVVDIMAPDFDAATAINNVQQAGAKAAFLALSKNKVDAAVAIAKANNNQMALLAGDELYNPTLLVQGDAAVAGMVLAVPWRWRPDDPFARDAANLWQGRVSWRTATTYDATRALAIALTDHPGDRAAISAALNQGITVSNTATEFDLFQDIPLVKAVEGKSGPTGSRYQFDSM</sequence>
<evidence type="ECO:0000259" key="5">
    <source>
        <dbReference type="Pfam" id="PF13458"/>
    </source>
</evidence>
<proteinExistence type="inferred from homology"/>
<accession>A0A7C3ZK23</accession>
<dbReference type="Pfam" id="PF13458">
    <property type="entry name" value="Peripla_BP_6"/>
    <property type="match status" value="1"/>
</dbReference>
<name>A0A7C3ZK23_9CYAN</name>
<dbReference type="InterPro" id="IPR028082">
    <property type="entry name" value="Peripla_BP_I"/>
</dbReference>
<feature type="domain" description="Leucine-binding protein" evidence="5">
    <location>
        <begin position="203"/>
        <end position="495"/>
    </location>
</feature>
<dbReference type="InterPro" id="IPR051010">
    <property type="entry name" value="BCAA_transport"/>
</dbReference>
<evidence type="ECO:0000256" key="2">
    <source>
        <dbReference type="ARBA" id="ARBA00022729"/>
    </source>
</evidence>
<evidence type="ECO:0000313" key="6">
    <source>
        <dbReference type="EMBL" id="HGF99683.1"/>
    </source>
</evidence>
<evidence type="ECO:0000256" key="1">
    <source>
        <dbReference type="ARBA" id="ARBA00010062"/>
    </source>
</evidence>
<dbReference type="InterPro" id="IPR028081">
    <property type="entry name" value="Leu-bd"/>
</dbReference>
<evidence type="ECO:0000256" key="4">
    <source>
        <dbReference type="SAM" id="Phobius"/>
    </source>
</evidence>
<dbReference type="CDD" id="cd06268">
    <property type="entry name" value="PBP1_ABC_transporter_LIVBP-like"/>
    <property type="match status" value="1"/>
</dbReference>
<keyword evidence="4" id="KW-1133">Transmembrane helix</keyword>
<protein>
    <submittedName>
        <fullName evidence="6">Amino acid ABC transporter substrate-binding protein</fullName>
    </submittedName>
</protein>
<dbReference type="SUPFAM" id="SSF53822">
    <property type="entry name" value="Periplasmic binding protein-like I"/>
    <property type="match status" value="1"/>
</dbReference>
<feature type="transmembrane region" description="Helical" evidence="4">
    <location>
        <begin position="62"/>
        <end position="83"/>
    </location>
</feature>